<reference evidence="2 3" key="1">
    <citation type="journal article" date="2019" name="Genome Biol. Evol.">
        <title>Insights into the evolution of the New World diploid cottons (Gossypium, subgenus Houzingenia) based on genome sequencing.</title>
        <authorList>
            <person name="Grover C.E."/>
            <person name="Arick M.A. 2nd"/>
            <person name="Thrash A."/>
            <person name="Conover J.L."/>
            <person name="Sanders W.S."/>
            <person name="Peterson D.G."/>
            <person name="Frelichowski J.E."/>
            <person name="Scheffler J.A."/>
            <person name="Scheffler B.E."/>
            <person name="Wendel J.F."/>
        </authorList>
    </citation>
    <scope>NUCLEOTIDE SEQUENCE [LARGE SCALE GENOMIC DNA]</scope>
    <source>
        <strain evidence="2">8</strain>
        <tissue evidence="2">Leaf</tissue>
    </source>
</reference>
<evidence type="ECO:0000259" key="1">
    <source>
        <dbReference type="Pfam" id="PF24924"/>
    </source>
</evidence>
<dbReference type="Pfam" id="PF24924">
    <property type="entry name" value="DUF7745"/>
    <property type="match status" value="1"/>
</dbReference>
<dbReference type="PANTHER" id="PTHR48200:SF1">
    <property type="entry name" value="AMINOTRANSFERASE-LIKE PLANT MOBILE DOMAIN-CONTAINING PROTEIN"/>
    <property type="match status" value="1"/>
</dbReference>
<keyword evidence="3" id="KW-1185">Reference proteome</keyword>
<evidence type="ECO:0000313" key="3">
    <source>
        <dbReference type="Proteomes" id="UP000593568"/>
    </source>
</evidence>
<name>A0A7J9FJ08_9ROSI</name>
<evidence type="ECO:0000313" key="2">
    <source>
        <dbReference type="EMBL" id="MBA0785227.1"/>
    </source>
</evidence>
<accession>A0A7J9FJ08</accession>
<organism evidence="2 3">
    <name type="scientific">Gossypium trilobum</name>
    <dbReference type="NCBI Taxonomy" id="34281"/>
    <lineage>
        <taxon>Eukaryota</taxon>
        <taxon>Viridiplantae</taxon>
        <taxon>Streptophyta</taxon>
        <taxon>Embryophyta</taxon>
        <taxon>Tracheophyta</taxon>
        <taxon>Spermatophyta</taxon>
        <taxon>Magnoliopsida</taxon>
        <taxon>eudicotyledons</taxon>
        <taxon>Gunneridae</taxon>
        <taxon>Pentapetalae</taxon>
        <taxon>rosids</taxon>
        <taxon>malvids</taxon>
        <taxon>Malvales</taxon>
        <taxon>Malvaceae</taxon>
        <taxon>Malvoideae</taxon>
        <taxon>Gossypium</taxon>
    </lineage>
</organism>
<sequence>MENDFLDKVEDNVIVRIWSEGTQLEKGDSLALGSTSELWDYTRVSVTQNNLQELKEMWDQWNDEMKQLFYFNYGDLPYLLDIKVDEQLFRALAQYWNPTYSCFTFGKVDLVLTVEEYTALLCFPRFQVDKAYSRASYVLTFWKKLMNITGMSEQWIMARIKQKDGKKKVDVFALSIYGLVIFPRALGYVDEAVSDIFDRLDKGVTPVPAVLAETISYRIFSETYSPLKELVATRRRDNISEENWIALLQNQQEENVESVGFAPLLVLRQYSSRQFVPATHGLAQCEFSYRGDNYKKKVKEISQAWNQARRTKRLAVGSMTTAEYSE</sequence>
<gene>
    <name evidence="2" type="ORF">Gotri_025918</name>
</gene>
<dbReference type="InterPro" id="IPR056647">
    <property type="entry name" value="DUF7745"/>
</dbReference>
<dbReference type="PANTHER" id="PTHR48200">
    <property type="entry name" value="PROTEIN, PUTATIVE-RELATED"/>
    <property type="match status" value="1"/>
</dbReference>
<dbReference type="Proteomes" id="UP000593568">
    <property type="component" value="Unassembled WGS sequence"/>
</dbReference>
<protein>
    <recommendedName>
        <fullName evidence="1">DUF7745 domain-containing protein</fullName>
    </recommendedName>
</protein>
<dbReference type="EMBL" id="JABEZW010218085">
    <property type="protein sequence ID" value="MBA0785227.1"/>
    <property type="molecule type" value="Genomic_DNA"/>
</dbReference>
<dbReference type="AlphaFoldDB" id="A0A7J9FJ08"/>
<proteinExistence type="predicted"/>
<comment type="caution">
    <text evidence="2">The sequence shown here is derived from an EMBL/GenBank/DDBJ whole genome shotgun (WGS) entry which is preliminary data.</text>
</comment>
<feature type="domain" description="DUF7745" evidence="1">
    <location>
        <begin position="54"/>
        <end position="215"/>
    </location>
</feature>